<dbReference type="InterPro" id="IPR034762">
    <property type="entry name" value="Lys-tRNA-ligase_II_bac/euk"/>
</dbReference>
<evidence type="ECO:0000256" key="8">
    <source>
        <dbReference type="ARBA" id="ARBA00022840"/>
    </source>
</evidence>
<dbReference type="EC" id="6.1.1.6" evidence="13"/>
<dbReference type="GO" id="GO:0140096">
    <property type="term" value="F:catalytic activity, acting on a protein"/>
    <property type="evidence" value="ECO:0007669"/>
    <property type="project" value="UniProtKB-ARBA"/>
</dbReference>
<gene>
    <name evidence="13" type="primary">lysS</name>
    <name evidence="16" type="ORF">SAMN02745195_01813</name>
</gene>
<dbReference type="PRINTS" id="PR00982">
    <property type="entry name" value="TRNASYNTHLYS"/>
</dbReference>
<dbReference type="GO" id="GO:0006430">
    <property type="term" value="P:lysyl-tRNA aminoacylation"/>
    <property type="evidence" value="ECO:0007669"/>
    <property type="project" value="UniProtKB-UniRule"/>
</dbReference>
<feature type="binding site" evidence="13">
    <location>
        <position position="415"/>
    </location>
    <ligand>
        <name>Mg(2+)</name>
        <dbReference type="ChEBI" id="CHEBI:18420"/>
        <label>2</label>
    </ligand>
</feature>
<evidence type="ECO:0000313" key="17">
    <source>
        <dbReference type="Proteomes" id="UP000184127"/>
    </source>
</evidence>
<protein>
    <recommendedName>
        <fullName evidence="13">Lysine--tRNA ligase</fullName>
        <ecNumber evidence="13">6.1.1.6</ecNumber>
    </recommendedName>
    <alternativeName>
        <fullName evidence="13">Lysyl-tRNA synthetase</fullName>
        <shortName evidence="13">LysRS</shortName>
    </alternativeName>
</protein>
<keyword evidence="10 13" id="KW-0648">Protein biosynthesis</keyword>
<dbReference type="GO" id="GO:0000287">
    <property type="term" value="F:magnesium ion binding"/>
    <property type="evidence" value="ECO:0007669"/>
    <property type="project" value="UniProtKB-UniRule"/>
</dbReference>
<dbReference type="Gene3D" id="2.40.50.140">
    <property type="entry name" value="Nucleic acid-binding proteins"/>
    <property type="match status" value="1"/>
</dbReference>
<dbReference type="Pfam" id="PF01336">
    <property type="entry name" value="tRNA_anti-codon"/>
    <property type="match status" value="1"/>
</dbReference>
<dbReference type="SUPFAM" id="SSF55681">
    <property type="entry name" value="Class II aaRS and biotin synthetases"/>
    <property type="match status" value="1"/>
</dbReference>
<dbReference type="Gene3D" id="3.30.930.10">
    <property type="entry name" value="Bira Bifunctional Protein, Domain 2"/>
    <property type="match status" value="1"/>
</dbReference>
<evidence type="ECO:0000256" key="10">
    <source>
        <dbReference type="ARBA" id="ARBA00022917"/>
    </source>
</evidence>
<evidence type="ECO:0000256" key="7">
    <source>
        <dbReference type="ARBA" id="ARBA00022741"/>
    </source>
</evidence>
<dbReference type="InterPro" id="IPR012340">
    <property type="entry name" value="NA-bd_OB-fold"/>
</dbReference>
<evidence type="ECO:0000256" key="13">
    <source>
        <dbReference type="HAMAP-Rule" id="MF_00252"/>
    </source>
</evidence>
<dbReference type="InterPro" id="IPR002313">
    <property type="entry name" value="Lys-tRNA-ligase_II"/>
</dbReference>
<dbReference type="InterPro" id="IPR045864">
    <property type="entry name" value="aa-tRNA-synth_II/BPL/LPL"/>
</dbReference>
<comment type="similarity">
    <text evidence="2 13">Belongs to the class-II aminoacyl-tRNA synthetase family.</text>
</comment>
<evidence type="ECO:0000256" key="1">
    <source>
        <dbReference type="ARBA" id="ARBA00004496"/>
    </source>
</evidence>
<dbReference type="AlphaFoldDB" id="A0A1M4YSK9"/>
<keyword evidence="17" id="KW-1185">Reference proteome</keyword>
<comment type="cofactor">
    <cofactor evidence="13 14">
        <name>Mg(2+)</name>
        <dbReference type="ChEBI" id="CHEBI:18420"/>
    </cofactor>
    <text evidence="13 14">Binds 3 Mg(2+) ions per subunit.</text>
</comment>
<organism evidence="16 17">
    <name type="scientific">Thermoanaerobacter uzonensis DSM 18761</name>
    <dbReference type="NCBI Taxonomy" id="1123369"/>
    <lineage>
        <taxon>Bacteria</taxon>
        <taxon>Bacillati</taxon>
        <taxon>Bacillota</taxon>
        <taxon>Clostridia</taxon>
        <taxon>Thermoanaerobacterales</taxon>
        <taxon>Thermoanaerobacteraceae</taxon>
        <taxon>Thermoanaerobacter</taxon>
    </lineage>
</organism>
<reference evidence="17" key="1">
    <citation type="submission" date="2016-11" db="EMBL/GenBank/DDBJ databases">
        <authorList>
            <person name="Varghese N."/>
            <person name="Submissions S."/>
        </authorList>
    </citation>
    <scope>NUCLEOTIDE SEQUENCE [LARGE SCALE GENOMIC DNA]</scope>
    <source>
        <strain evidence="17">DSM 18761</strain>
    </source>
</reference>
<dbReference type="NCBIfam" id="TIGR00499">
    <property type="entry name" value="lysS_bact"/>
    <property type="match status" value="1"/>
</dbReference>
<evidence type="ECO:0000256" key="14">
    <source>
        <dbReference type="RuleBase" id="RU000336"/>
    </source>
</evidence>
<sequence length="499" mass="57545">MSNSNDNIWNNTEELNELLRIRREKLNILRSMGIEPYGIDRFERTNVSSDIKNDYENFEGKVVALAGRIMSKRAHGKASFADIQDRDGRIQVYVKYDTVGEKNYEIFKILDIGDIIGVTGEVFKSKTGEITIRVTDFKLLSKSLQILPEKWHGLKDPDLRYRQRYTDLIINPEVKEVFLKRTKIIKAIREFLDNRGFLEVETPILHTIAGGAAARPFITHHNALDIDMYLRIALELHLKRLIVGGLEKVYEMGRVFRNEGMDIRHNPEFTLLELYEAYTDYYGMMEITEQLFAYVAQKVNGTTKIVYQGTEIDLTPPWKRITMVDAIKEYVGVDFNEVKTDAEAVEIAKRLNLETKEGMKKGEVIALVFDELVEQHLIQPTFVMDYPVEISPLAKRKQDNPQFTSRFEAFIYGREVANAFSELNDPIDQKERFLEQLKQREAGDEEAHMMDEDFINALEVGMPPTGGLGIGVDRLVMFMTDAYSIRDVILFPTMKPKND</sequence>
<keyword evidence="4 13" id="KW-0963">Cytoplasm</keyword>
<proteinExistence type="inferred from homology"/>
<dbReference type="FunFam" id="2.40.50.140:FF:000024">
    <property type="entry name" value="Lysine--tRNA ligase"/>
    <property type="match status" value="1"/>
</dbReference>
<dbReference type="PANTHER" id="PTHR42918:SF15">
    <property type="entry name" value="LYSINE--TRNA LIGASE, CHLOROPLASTIC_MITOCHONDRIAL"/>
    <property type="match status" value="1"/>
</dbReference>
<dbReference type="InterPro" id="IPR044136">
    <property type="entry name" value="Lys-tRNA-ligase_II_N"/>
</dbReference>
<dbReference type="GO" id="GO:0000049">
    <property type="term" value="F:tRNA binding"/>
    <property type="evidence" value="ECO:0007669"/>
    <property type="project" value="TreeGrafter"/>
</dbReference>
<keyword evidence="5 13" id="KW-0436">Ligase</keyword>
<dbReference type="CDD" id="cd00775">
    <property type="entry name" value="LysRS_core"/>
    <property type="match status" value="1"/>
</dbReference>
<dbReference type="NCBIfam" id="NF001756">
    <property type="entry name" value="PRK00484.1"/>
    <property type="match status" value="1"/>
</dbReference>
<keyword evidence="6 13" id="KW-0479">Metal-binding</keyword>
<dbReference type="PROSITE" id="PS50862">
    <property type="entry name" value="AA_TRNA_LIGASE_II"/>
    <property type="match status" value="1"/>
</dbReference>
<evidence type="ECO:0000259" key="15">
    <source>
        <dbReference type="PROSITE" id="PS50862"/>
    </source>
</evidence>
<keyword evidence="7 13" id="KW-0547">Nucleotide-binding</keyword>
<dbReference type="InterPro" id="IPR004365">
    <property type="entry name" value="NA-bd_OB_tRNA"/>
</dbReference>
<dbReference type="PANTHER" id="PTHR42918">
    <property type="entry name" value="LYSYL-TRNA SYNTHETASE"/>
    <property type="match status" value="1"/>
</dbReference>
<evidence type="ECO:0000256" key="6">
    <source>
        <dbReference type="ARBA" id="ARBA00022723"/>
    </source>
</evidence>
<dbReference type="EMBL" id="FQUR01000014">
    <property type="protein sequence ID" value="SHF08765.1"/>
    <property type="molecule type" value="Genomic_DNA"/>
</dbReference>
<dbReference type="CDD" id="cd04322">
    <property type="entry name" value="LysRS_N"/>
    <property type="match status" value="1"/>
</dbReference>
<comment type="subunit">
    <text evidence="3 13">Homodimer.</text>
</comment>
<accession>A0A1M4YSK9</accession>
<dbReference type="InterPro" id="IPR006195">
    <property type="entry name" value="aa-tRNA-synth_II"/>
</dbReference>
<evidence type="ECO:0000256" key="12">
    <source>
        <dbReference type="ARBA" id="ARBA00048573"/>
    </source>
</evidence>
<dbReference type="GO" id="GO:0016740">
    <property type="term" value="F:transferase activity"/>
    <property type="evidence" value="ECO:0007669"/>
    <property type="project" value="UniProtKB-ARBA"/>
</dbReference>
<dbReference type="GO" id="GO:0005829">
    <property type="term" value="C:cytosol"/>
    <property type="evidence" value="ECO:0007669"/>
    <property type="project" value="TreeGrafter"/>
</dbReference>
<evidence type="ECO:0000256" key="3">
    <source>
        <dbReference type="ARBA" id="ARBA00011738"/>
    </source>
</evidence>
<feature type="binding site" evidence="13">
    <location>
        <position position="415"/>
    </location>
    <ligand>
        <name>Mg(2+)</name>
        <dbReference type="ChEBI" id="CHEBI:18420"/>
        <label>1</label>
    </ligand>
</feature>
<dbReference type="HAMAP" id="MF_00252">
    <property type="entry name" value="Lys_tRNA_synth_class2"/>
    <property type="match status" value="1"/>
</dbReference>
<evidence type="ECO:0000256" key="9">
    <source>
        <dbReference type="ARBA" id="ARBA00022842"/>
    </source>
</evidence>
<dbReference type="InterPro" id="IPR004364">
    <property type="entry name" value="Aa-tRNA-synt_II"/>
</dbReference>
<evidence type="ECO:0000256" key="4">
    <source>
        <dbReference type="ARBA" id="ARBA00022490"/>
    </source>
</evidence>
<keyword evidence="8 13" id="KW-0067">ATP-binding</keyword>
<keyword evidence="9 13" id="KW-0460">Magnesium</keyword>
<comment type="subcellular location">
    <subcellularLocation>
        <location evidence="1 13">Cytoplasm</location>
    </subcellularLocation>
</comment>
<evidence type="ECO:0000256" key="2">
    <source>
        <dbReference type="ARBA" id="ARBA00008226"/>
    </source>
</evidence>
<dbReference type="RefSeq" id="WP_072969097.1">
    <property type="nucleotide sequence ID" value="NZ_FQUR01000014.1"/>
</dbReference>
<comment type="catalytic activity">
    <reaction evidence="12 13 14">
        <text>tRNA(Lys) + L-lysine + ATP = L-lysyl-tRNA(Lys) + AMP + diphosphate</text>
        <dbReference type="Rhea" id="RHEA:20792"/>
        <dbReference type="Rhea" id="RHEA-COMP:9696"/>
        <dbReference type="Rhea" id="RHEA-COMP:9697"/>
        <dbReference type="ChEBI" id="CHEBI:30616"/>
        <dbReference type="ChEBI" id="CHEBI:32551"/>
        <dbReference type="ChEBI" id="CHEBI:33019"/>
        <dbReference type="ChEBI" id="CHEBI:78442"/>
        <dbReference type="ChEBI" id="CHEBI:78529"/>
        <dbReference type="ChEBI" id="CHEBI:456215"/>
        <dbReference type="EC" id="6.1.1.6"/>
    </reaction>
</comment>
<feature type="domain" description="Aminoacyl-transfer RNA synthetases class-II family profile" evidence="15">
    <location>
        <begin position="181"/>
        <end position="496"/>
    </location>
</feature>
<evidence type="ECO:0000256" key="5">
    <source>
        <dbReference type="ARBA" id="ARBA00022598"/>
    </source>
</evidence>
<dbReference type="SUPFAM" id="SSF50249">
    <property type="entry name" value="Nucleic acid-binding proteins"/>
    <property type="match status" value="1"/>
</dbReference>
<feature type="binding site" evidence="13">
    <location>
        <position position="408"/>
    </location>
    <ligand>
        <name>Mg(2+)</name>
        <dbReference type="ChEBI" id="CHEBI:18420"/>
        <label>1</label>
    </ligand>
</feature>
<keyword evidence="11 13" id="KW-0030">Aminoacyl-tRNA synthetase</keyword>
<dbReference type="PIRSF" id="PIRSF039101">
    <property type="entry name" value="LysRS2"/>
    <property type="match status" value="1"/>
</dbReference>
<evidence type="ECO:0000313" key="16">
    <source>
        <dbReference type="EMBL" id="SHF08765.1"/>
    </source>
</evidence>
<dbReference type="Proteomes" id="UP000184127">
    <property type="component" value="Unassembled WGS sequence"/>
</dbReference>
<dbReference type="GO" id="GO:0005524">
    <property type="term" value="F:ATP binding"/>
    <property type="evidence" value="ECO:0007669"/>
    <property type="project" value="UniProtKB-UniRule"/>
</dbReference>
<dbReference type="Pfam" id="PF00152">
    <property type="entry name" value="tRNA-synt_2"/>
    <property type="match status" value="1"/>
</dbReference>
<evidence type="ECO:0000256" key="11">
    <source>
        <dbReference type="ARBA" id="ARBA00023146"/>
    </source>
</evidence>
<dbReference type="GO" id="GO:0004824">
    <property type="term" value="F:lysine-tRNA ligase activity"/>
    <property type="evidence" value="ECO:0007669"/>
    <property type="project" value="UniProtKB-UniRule"/>
</dbReference>
<dbReference type="InterPro" id="IPR018149">
    <property type="entry name" value="Lys-tRNA-synth_II_C"/>
</dbReference>
<name>A0A1M4YSK9_9THEO</name>
<dbReference type="FunFam" id="3.30.930.10:FF:000001">
    <property type="entry name" value="Lysine--tRNA ligase"/>
    <property type="match status" value="1"/>
</dbReference>